<evidence type="ECO:0000313" key="2">
    <source>
        <dbReference type="Proteomes" id="UP001157418"/>
    </source>
</evidence>
<dbReference type="EMBL" id="CAKMRJ010004614">
    <property type="protein sequence ID" value="CAH1439250.1"/>
    <property type="molecule type" value="Genomic_DNA"/>
</dbReference>
<evidence type="ECO:0000313" key="1">
    <source>
        <dbReference type="EMBL" id="CAH1439250.1"/>
    </source>
</evidence>
<reference evidence="1 2" key="1">
    <citation type="submission" date="2022-01" db="EMBL/GenBank/DDBJ databases">
        <authorList>
            <person name="Xiong W."/>
            <person name="Schranz E."/>
        </authorList>
    </citation>
    <scope>NUCLEOTIDE SEQUENCE [LARGE SCALE GENOMIC DNA]</scope>
</reference>
<comment type="caution">
    <text evidence="1">The sequence shown here is derived from an EMBL/GenBank/DDBJ whole genome shotgun (WGS) entry which is preliminary data.</text>
</comment>
<organism evidence="1 2">
    <name type="scientific">Lactuca virosa</name>
    <dbReference type="NCBI Taxonomy" id="75947"/>
    <lineage>
        <taxon>Eukaryota</taxon>
        <taxon>Viridiplantae</taxon>
        <taxon>Streptophyta</taxon>
        <taxon>Embryophyta</taxon>
        <taxon>Tracheophyta</taxon>
        <taxon>Spermatophyta</taxon>
        <taxon>Magnoliopsida</taxon>
        <taxon>eudicotyledons</taxon>
        <taxon>Gunneridae</taxon>
        <taxon>Pentapetalae</taxon>
        <taxon>asterids</taxon>
        <taxon>campanulids</taxon>
        <taxon>Asterales</taxon>
        <taxon>Asteraceae</taxon>
        <taxon>Cichorioideae</taxon>
        <taxon>Cichorieae</taxon>
        <taxon>Lactucinae</taxon>
        <taxon>Lactuca</taxon>
    </lineage>
</organism>
<keyword evidence="2" id="KW-1185">Reference proteome</keyword>
<proteinExistence type="predicted"/>
<name>A0AAU9NN66_9ASTR</name>
<accession>A0AAU9NN66</accession>
<gene>
    <name evidence="1" type="ORF">LVIROSA_LOCUS25460</name>
</gene>
<protein>
    <submittedName>
        <fullName evidence="1">Uncharacterized protein</fullName>
    </submittedName>
</protein>
<dbReference type="Proteomes" id="UP001157418">
    <property type="component" value="Unassembled WGS sequence"/>
</dbReference>
<sequence>MRSKVVKAADVAPLLLASDGVTGMSISANPSPSGMLHSLVMEEKQHLYPCVGCLLIKKNQIGEETAGREVTPTPCVGFHLIYKVWGS</sequence>
<dbReference type="AlphaFoldDB" id="A0AAU9NN66"/>